<sequence length="88" mass="9401">MHNHLISRELIAHGLPCDTPLALIENGTTTAQQTHIGTLQALPEALIAGRIKSPALLIVGSVVSLHEKLAWFKGAQTPASARHNDLHS</sequence>
<evidence type="ECO:0008006" key="5">
    <source>
        <dbReference type="Google" id="ProtNLM"/>
    </source>
</evidence>
<dbReference type="Proteomes" id="UP001645038">
    <property type="component" value="Unassembled WGS sequence"/>
</dbReference>
<comment type="pathway">
    <text evidence="1">Cofactor biosynthesis; adenosylcobalamin biosynthesis.</text>
</comment>
<dbReference type="RefSeq" id="WP_192538293.1">
    <property type="nucleotide sequence ID" value="NZ_RRZB01000021.1"/>
</dbReference>
<keyword evidence="4" id="KW-1185">Reference proteome</keyword>
<proteinExistence type="predicted"/>
<evidence type="ECO:0000313" key="3">
    <source>
        <dbReference type="EMBL" id="MBE0463790.1"/>
    </source>
</evidence>
<dbReference type="EMBL" id="RRZB01000021">
    <property type="protein sequence ID" value="MBE0463790.1"/>
    <property type="molecule type" value="Genomic_DNA"/>
</dbReference>
<protein>
    <recommendedName>
        <fullName evidence="5">Siroheme synthase</fullName>
    </recommendedName>
</protein>
<organism evidence="3 4">
    <name type="scientific">Halomonas colorata</name>
    <dbReference type="NCBI Taxonomy" id="2742615"/>
    <lineage>
        <taxon>Bacteria</taxon>
        <taxon>Pseudomonadati</taxon>
        <taxon>Pseudomonadota</taxon>
        <taxon>Gammaproteobacteria</taxon>
        <taxon>Oceanospirillales</taxon>
        <taxon>Halomonadaceae</taxon>
        <taxon>Halomonas</taxon>
    </lineage>
</organism>
<comment type="caution">
    <text evidence="3">The sequence shown here is derived from an EMBL/GenBank/DDBJ whole genome shotgun (WGS) entry which is preliminary data.</text>
</comment>
<dbReference type="PANTHER" id="PTHR45790">
    <property type="entry name" value="SIROHEME SYNTHASE-RELATED"/>
    <property type="match status" value="1"/>
</dbReference>
<evidence type="ECO:0000256" key="2">
    <source>
        <dbReference type="ARBA" id="ARBA00023244"/>
    </source>
</evidence>
<evidence type="ECO:0000313" key="4">
    <source>
        <dbReference type="Proteomes" id="UP001645038"/>
    </source>
</evidence>
<keyword evidence="2" id="KW-0627">Porphyrin biosynthesis</keyword>
<accession>A0ABR9FYT7</accession>
<dbReference type="InterPro" id="IPR050161">
    <property type="entry name" value="Siro_Cobalamin_biosynth"/>
</dbReference>
<evidence type="ECO:0000256" key="1">
    <source>
        <dbReference type="ARBA" id="ARBA00004953"/>
    </source>
</evidence>
<reference evidence="3 4" key="1">
    <citation type="submission" date="2020-07" db="EMBL/GenBank/DDBJ databases">
        <title>Halophilic bacteria isolated from french cheeses.</title>
        <authorList>
            <person name="Kothe C.I."/>
            <person name="Farah-Kraiem B."/>
            <person name="Renault P."/>
            <person name="Dridi B."/>
        </authorList>
    </citation>
    <scope>NUCLEOTIDE SEQUENCE [LARGE SCALE GENOMIC DNA]</scope>
    <source>
        <strain evidence="3 4">FME20</strain>
    </source>
</reference>
<dbReference type="InterPro" id="IPR014776">
    <property type="entry name" value="4pyrrole_Mease_sub2"/>
</dbReference>
<dbReference type="InterPro" id="IPR035996">
    <property type="entry name" value="4pyrrol_Methylase_sf"/>
</dbReference>
<dbReference type="SUPFAM" id="SSF53790">
    <property type="entry name" value="Tetrapyrrole methylase"/>
    <property type="match status" value="1"/>
</dbReference>
<name>A0ABR9FYT7_9GAMM</name>
<dbReference type="PANTHER" id="PTHR45790:SF3">
    <property type="entry name" value="S-ADENOSYL-L-METHIONINE-DEPENDENT UROPORPHYRINOGEN III METHYLTRANSFERASE, CHLOROPLASTIC"/>
    <property type="match status" value="1"/>
</dbReference>
<dbReference type="Gene3D" id="3.30.950.10">
    <property type="entry name" value="Methyltransferase, Cobalt-precorrin-4 Transmethylase, Domain 2"/>
    <property type="match status" value="1"/>
</dbReference>
<gene>
    <name evidence="3" type="ORF">EI547_10030</name>
</gene>